<dbReference type="EMBL" id="JAVHJO010000003">
    <property type="protein sequence ID" value="KAK6541331.1"/>
    <property type="molecule type" value="Genomic_DNA"/>
</dbReference>
<dbReference type="InterPro" id="IPR001810">
    <property type="entry name" value="F-box_dom"/>
</dbReference>
<comment type="caution">
    <text evidence="2">The sequence shown here is derived from an EMBL/GenBank/DDBJ whole genome shotgun (WGS) entry which is preliminary data.</text>
</comment>
<organism evidence="2 3">
    <name type="scientific">Orbilia ellipsospora</name>
    <dbReference type="NCBI Taxonomy" id="2528407"/>
    <lineage>
        <taxon>Eukaryota</taxon>
        <taxon>Fungi</taxon>
        <taxon>Dikarya</taxon>
        <taxon>Ascomycota</taxon>
        <taxon>Pezizomycotina</taxon>
        <taxon>Orbiliomycetes</taxon>
        <taxon>Orbiliales</taxon>
        <taxon>Orbiliaceae</taxon>
        <taxon>Orbilia</taxon>
    </lineage>
</organism>
<keyword evidence="3" id="KW-1185">Reference proteome</keyword>
<feature type="domain" description="F-box" evidence="1">
    <location>
        <begin position="1"/>
        <end position="43"/>
    </location>
</feature>
<name>A0AAV9XI94_9PEZI</name>
<sequence>MQALPEEIKDAIVRSLENKDLKNLRLASRSFNTAACRYLFMKLILVGRKDSERGYDGTARNKMYRTLGGPKHKNVEFCKMKDYLLSLLPIASYFTALEYAPVIWEEDLLQVRIGTHSGKEDDFCYANPYTVSDWYSERHMDDLEIMTEEAEIGNADPWVDKPYEILEEYSSDERVSEAAEILQDYVKEQEESSEAAKQALQEIISAARSIKTVRVDAWECELFQEVNFFDDHRVSSTTYERRAEPNTWTNYRTLIPVLYAAKHQISDFYMAEAPGYPFVRNNMDENLFKNSVYVLSNLQRLWLSFFGGTILLNSLDSKPAPGYLHELLSACQHTLKALRLGICEWRHSNVDVKPASLKNIFGGGNLEELSFSNLEELYISGFIAPATEVERLITSHPRLRLLWIHRVVLYARPYNWQRFIDEIINPSIIDRLILSQVYSGLVWSAMGRPDGGGPQCMQSDPKGWRAVQFVNSTRPEKPNGGPWVRNSCQGEVLIDEDNPPFIWESQKRYW</sequence>
<protein>
    <recommendedName>
        <fullName evidence="1">F-box domain-containing protein</fullName>
    </recommendedName>
</protein>
<evidence type="ECO:0000313" key="3">
    <source>
        <dbReference type="Proteomes" id="UP001365542"/>
    </source>
</evidence>
<dbReference type="PROSITE" id="PS50181">
    <property type="entry name" value="FBOX"/>
    <property type="match status" value="1"/>
</dbReference>
<dbReference type="AlphaFoldDB" id="A0AAV9XI94"/>
<evidence type="ECO:0000313" key="2">
    <source>
        <dbReference type="EMBL" id="KAK6541331.1"/>
    </source>
</evidence>
<reference evidence="2 3" key="1">
    <citation type="submission" date="2019-10" db="EMBL/GenBank/DDBJ databases">
        <authorList>
            <person name="Palmer J.M."/>
        </authorList>
    </citation>
    <scope>NUCLEOTIDE SEQUENCE [LARGE SCALE GENOMIC DNA]</scope>
    <source>
        <strain evidence="2 3">TWF694</strain>
    </source>
</reference>
<gene>
    <name evidence="2" type="ORF">TWF694_007150</name>
</gene>
<accession>A0AAV9XI94</accession>
<evidence type="ECO:0000259" key="1">
    <source>
        <dbReference type="PROSITE" id="PS50181"/>
    </source>
</evidence>
<dbReference type="Proteomes" id="UP001365542">
    <property type="component" value="Unassembled WGS sequence"/>
</dbReference>
<proteinExistence type="predicted"/>